<dbReference type="Pfam" id="PF11221">
    <property type="entry name" value="Med21"/>
    <property type="match status" value="1"/>
</dbReference>
<dbReference type="EMBL" id="KI894018">
    <property type="protein sequence ID" value="OCF29421.1"/>
    <property type="molecule type" value="Genomic_DNA"/>
</dbReference>
<dbReference type="Gene3D" id="6.10.280.10">
    <property type="entry name" value="Mediator complex, subunit Med21"/>
    <property type="match status" value="1"/>
</dbReference>
<evidence type="ECO:0000256" key="7">
    <source>
        <dbReference type="ARBA" id="ARBA00023242"/>
    </source>
</evidence>
<feature type="coiled-coil region" evidence="9">
    <location>
        <begin position="93"/>
        <end position="138"/>
    </location>
</feature>
<keyword evidence="4 8" id="KW-0805">Transcription regulation</keyword>
<comment type="similarity">
    <text evidence="2 8">Belongs to the Mediator complex subunit 21 family.</text>
</comment>
<organism evidence="11">
    <name type="scientific">Kwoniella bestiolae CBS 10118</name>
    <dbReference type="NCBI Taxonomy" id="1296100"/>
    <lineage>
        <taxon>Eukaryota</taxon>
        <taxon>Fungi</taxon>
        <taxon>Dikarya</taxon>
        <taxon>Basidiomycota</taxon>
        <taxon>Agaricomycotina</taxon>
        <taxon>Tremellomycetes</taxon>
        <taxon>Tremellales</taxon>
        <taxon>Cryptococcaceae</taxon>
        <taxon>Kwoniella</taxon>
    </lineage>
</organism>
<evidence type="ECO:0000256" key="2">
    <source>
        <dbReference type="ARBA" id="ARBA00005770"/>
    </source>
</evidence>
<dbReference type="InterPro" id="IPR021384">
    <property type="entry name" value="Mediator_Med21"/>
</dbReference>
<accession>A0A1B9GEM8</accession>
<evidence type="ECO:0000256" key="1">
    <source>
        <dbReference type="ARBA" id="ARBA00004123"/>
    </source>
</evidence>
<proteinExistence type="inferred from homology"/>
<keyword evidence="13" id="KW-1185">Reference proteome</keyword>
<reference evidence="11" key="1">
    <citation type="submission" date="2013-07" db="EMBL/GenBank/DDBJ databases">
        <title>The Genome Sequence of Cryptococcus bestiolae CBS10118.</title>
        <authorList>
            <consortium name="The Broad Institute Genome Sequencing Platform"/>
            <person name="Cuomo C."/>
            <person name="Litvintseva A."/>
            <person name="Chen Y."/>
            <person name="Heitman J."/>
            <person name="Sun S."/>
            <person name="Springer D."/>
            <person name="Dromer F."/>
            <person name="Young S.K."/>
            <person name="Zeng Q."/>
            <person name="Gargeya S."/>
            <person name="Fitzgerald M."/>
            <person name="Abouelleil A."/>
            <person name="Alvarado L."/>
            <person name="Berlin A.M."/>
            <person name="Chapman S.B."/>
            <person name="Dewar J."/>
            <person name="Goldberg J."/>
            <person name="Griggs A."/>
            <person name="Gujja S."/>
            <person name="Hansen M."/>
            <person name="Howarth C."/>
            <person name="Imamovic A."/>
            <person name="Larimer J."/>
            <person name="McCowan C."/>
            <person name="Murphy C."/>
            <person name="Pearson M."/>
            <person name="Priest M."/>
            <person name="Roberts A."/>
            <person name="Saif S."/>
            <person name="Shea T."/>
            <person name="Sykes S."/>
            <person name="Wortman J."/>
            <person name="Nusbaum C."/>
            <person name="Birren B."/>
        </authorList>
    </citation>
    <scope>NUCLEOTIDE SEQUENCE [LARGE SCALE GENOMIC DNA]</scope>
    <source>
        <strain evidence="11">CBS 10118</strain>
    </source>
</reference>
<reference evidence="12" key="4">
    <citation type="submission" date="2024-02" db="EMBL/GenBank/DDBJ databases">
        <title>Comparative genomics of Cryptococcus and Kwoniella reveals pathogenesis evolution and contrasting modes of karyotype evolution via chromosome fusion or intercentromeric recombination.</title>
        <authorList>
            <person name="Coelho M.A."/>
            <person name="David-Palma M."/>
            <person name="Shea T."/>
            <person name="Bowers K."/>
            <person name="McGinley-Smith S."/>
            <person name="Mohammad A.W."/>
            <person name="Gnirke A."/>
            <person name="Yurkov A.M."/>
            <person name="Nowrousian M."/>
            <person name="Sun S."/>
            <person name="Cuomo C.A."/>
            <person name="Heitman J."/>
        </authorList>
    </citation>
    <scope>NUCLEOTIDE SEQUENCE</scope>
    <source>
        <strain evidence="12">CBS 10118</strain>
    </source>
</reference>
<keyword evidence="9" id="KW-0175">Coiled coil</keyword>
<dbReference type="GO" id="GO:0003712">
    <property type="term" value="F:transcription coregulator activity"/>
    <property type="evidence" value="ECO:0007669"/>
    <property type="project" value="TreeGrafter"/>
</dbReference>
<dbReference type="KEGG" id="kbi:30205325"/>
<keyword evidence="7 8" id="KW-0539">Nucleus</keyword>
<evidence type="ECO:0000256" key="3">
    <source>
        <dbReference type="ARBA" id="ARBA00019691"/>
    </source>
</evidence>
<dbReference type="STRING" id="1296100.A0A1B9GEM8"/>
<dbReference type="RefSeq" id="XP_019050491.1">
    <property type="nucleotide sequence ID" value="XM_019187613.1"/>
</dbReference>
<evidence type="ECO:0000256" key="4">
    <source>
        <dbReference type="ARBA" id="ARBA00023015"/>
    </source>
</evidence>
<dbReference type="GO" id="GO:0006357">
    <property type="term" value="P:regulation of transcription by RNA polymerase II"/>
    <property type="evidence" value="ECO:0007669"/>
    <property type="project" value="TreeGrafter"/>
</dbReference>
<reference evidence="11" key="3">
    <citation type="submission" date="2014-01" db="EMBL/GenBank/DDBJ databases">
        <title>Evolution of pathogenesis and genome organization in the Tremellales.</title>
        <authorList>
            <person name="Cuomo C."/>
            <person name="Litvintseva A."/>
            <person name="Heitman J."/>
            <person name="Chen Y."/>
            <person name="Sun S."/>
            <person name="Springer D."/>
            <person name="Dromer F."/>
            <person name="Young S."/>
            <person name="Zeng Q."/>
            <person name="Chapman S."/>
            <person name="Gujja S."/>
            <person name="Saif S."/>
            <person name="Birren B."/>
        </authorList>
    </citation>
    <scope>NUCLEOTIDE SEQUENCE</scope>
    <source>
        <strain evidence="11">CBS 10118</strain>
    </source>
</reference>
<dbReference type="AlphaFoldDB" id="A0A1B9GEM8"/>
<keyword evidence="6 8" id="KW-0804">Transcription</keyword>
<dbReference type="InterPro" id="IPR037212">
    <property type="entry name" value="Med7/Med21-like"/>
</dbReference>
<dbReference type="SUPFAM" id="SSF140718">
    <property type="entry name" value="Mediator hinge subcomplex-like"/>
    <property type="match status" value="1"/>
</dbReference>
<dbReference type="GO" id="GO:0016592">
    <property type="term" value="C:mediator complex"/>
    <property type="evidence" value="ECO:0007669"/>
    <property type="project" value="UniProtKB-UniRule"/>
</dbReference>
<feature type="compositionally biased region" description="Acidic residues" evidence="10">
    <location>
        <begin position="174"/>
        <end position="184"/>
    </location>
</feature>
<evidence type="ECO:0000256" key="6">
    <source>
        <dbReference type="ARBA" id="ARBA00023163"/>
    </source>
</evidence>
<protein>
    <recommendedName>
        <fullName evidence="3 8">Mediator of RNA polymerase II transcription subunit 21</fullName>
    </recommendedName>
</protein>
<keyword evidence="5 8" id="KW-0010">Activator</keyword>
<evidence type="ECO:0000256" key="8">
    <source>
        <dbReference type="RuleBase" id="RU366036"/>
    </source>
</evidence>
<evidence type="ECO:0000256" key="9">
    <source>
        <dbReference type="SAM" id="Coils"/>
    </source>
</evidence>
<dbReference type="VEuPathDB" id="FungiDB:I302_00926"/>
<evidence type="ECO:0000313" key="11">
    <source>
        <dbReference type="EMBL" id="OCF29421.1"/>
    </source>
</evidence>
<dbReference type="EMBL" id="CP144541">
    <property type="protein sequence ID" value="WVW80259.1"/>
    <property type="molecule type" value="Genomic_DNA"/>
</dbReference>
<comment type="subcellular location">
    <subcellularLocation>
        <location evidence="1 8">Nucleus</location>
    </subcellularLocation>
</comment>
<name>A0A1B9GEM8_9TREE</name>
<evidence type="ECO:0000256" key="10">
    <source>
        <dbReference type="SAM" id="MobiDB-lite"/>
    </source>
</evidence>
<evidence type="ECO:0000313" key="12">
    <source>
        <dbReference type="EMBL" id="WVW80259.1"/>
    </source>
</evidence>
<dbReference type="PANTHER" id="PTHR13381:SF0">
    <property type="entry name" value="MEDIATOR OF RNA POLYMERASE II TRANSCRIPTION SUBUNIT 21"/>
    <property type="match status" value="1"/>
</dbReference>
<evidence type="ECO:0000256" key="5">
    <source>
        <dbReference type="ARBA" id="ARBA00023159"/>
    </source>
</evidence>
<gene>
    <name evidence="11" type="ORF">I302_00926</name>
    <name evidence="12" type="ORF">I302_102237</name>
</gene>
<dbReference type="GeneID" id="30205325"/>
<dbReference type="OrthoDB" id="526653at2759"/>
<evidence type="ECO:0000313" key="13">
    <source>
        <dbReference type="Proteomes" id="UP000092730"/>
    </source>
</evidence>
<dbReference type="Proteomes" id="UP000092730">
    <property type="component" value="Chromosome 1"/>
</dbReference>
<dbReference type="PANTHER" id="PTHR13381">
    <property type="entry name" value="RNA POLYMERASE II HOLOENZYME COMPONENT SRB7"/>
    <property type="match status" value="1"/>
</dbReference>
<comment type="subunit">
    <text evidence="8">Component of the Mediator complex.</text>
</comment>
<sequence length="184" mass="20866">MLNEELSTDMDRITQLQDAILDLLTITSTSIDYITKRTEFEQTSTKIPTTLQTPHAANRQEYKASIETFVQDIVRRSKDIKKLIESLPRRDDSSQRANRLSALQEELAQANEEYKDALAQSEELLLELQSALDQALGEDSPSVQIPTKLLSTTHIDIDDDQKQNQSQENQGEMAVEEDNTMVDP</sequence>
<comment type="function">
    <text evidence="8">Component of the Mediator complex, a coactivator involved in the regulated transcription of nearly all RNA polymerase II-dependent genes. Mediator functions as a bridge to convey information from gene-specific regulatory proteins to the basal RNA polymerase II transcription machinery. Mediator is recruited to promoters by direct interactions with regulatory proteins and serves as a scaffold for the assembly of a functional preinitiation complex with RNA polymerase II and the general transcription factors.</text>
</comment>
<reference evidence="12" key="2">
    <citation type="submission" date="2013-07" db="EMBL/GenBank/DDBJ databases">
        <authorList>
            <consortium name="The Broad Institute Genome Sequencing Platform"/>
            <person name="Cuomo C."/>
            <person name="Litvintseva A."/>
            <person name="Chen Y."/>
            <person name="Heitman J."/>
            <person name="Sun S."/>
            <person name="Springer D."/>
            <person name="Dromer F."/>
            <person name="Young S.K."/>
            <person name="Zeng Q."/>
            <person name="Gargeya S."/>
            <person name="Fitzgerald M."/>
            <person name="Abouelleil A."/>
            <person name="Alvarado L."/>
            <person name="Berlin A.M."/>
            <person name="Chapman S.B."/>
            <person name="Dewar J."/>
            <person name="Goldberg J."/>
            <person name="Griggs A."/>
            <person name="Gujja S."/>
            <person name="Hansen M."/>
            <person name="Howarth C."/>
            <person name="Imamovic A."/>
            <person name="Larimer J."/>
            <person name="McCowan C."/>
            <person name="Murphy C."/>
            <person name="Pearson M."/>
            <person name="Priest M."/>
            <person name="Roberts A."/>
            <person name="Saif S."/>
            <person name="Shea T."/>
            <person name="Sykes S."/>
            <person name="Wortman J."/>
            <person name="Nusbaum C."/>
            <person name="Birren B."/>
        </authorList>
    </citation>
    <scope>NUCLEOTIDE SEQUENCE</scope>
    <source>
        <strain evidence="12">CBS 10118</strain>
    </source>
</reference>
<feature type="region of interest" description="Disordered" evidence="10">
    <location>
        <begin position="157"/>
        <end position="184"/>
    </location>
</feature>